<dbReference type="AlphaFoldDB" id="A0AA47EIU4"/>
<dbReference type="Proteomes" id="UP001164733">
    <property type="component" value="Chromosome"/>
</dbReference>
<dbReference type="InterPro" id="IPR001845">
    <property type="entry name" value="HTH_ArsR_DNA-bd_dom"/>
</dbReference>
<proteinExistence type="predicted"/>
<dbReference type="PROSITE" id="PS50987">
    <property type="entry name" value="HTH_ARSR_2"/>
    <property type="match status" value="1"/>
</dbReference>
<dbReference type="InterPro" id="IPR011991">
    <property type="entry name" value="ArsR-like_HTH"/>
</dbReference>
<dbReference type="RefSeq" id="WP_216119754.1">
    <property type="nucleotide sequence ID" value="NZ_CP086239.1"/>
</dbReference>
<dbReference type="SMART" id="SM00418">
    <property type="entry name" value="HTH_ARSR"/>
    <property type="match status" value="1"/>
</dbReference>
<organism evidence="2 3">
    <name type="scientific">Clostridium estertheticum</name>
    <dbReference type="NCBI Taxonomy" id="238834"/>
    <lineage>
        <taxon>Bacteria</taxon>
        <taxon>Bacillati</taxon>
        <taxon>Bacillota</taxon>
        <taxon>Clostridia</taxon>
        <taxon>Eubacteriales</taxon>
        <taxon>Clostridiaceae</taxon>
        <taxon>Clostridium</taxon>
    </lineage>
</organism>
<reference evidence="2" key="1">
    <citation type="submission" date="2021-11" db="EMBL/GenBank/DDBJ databases">
        <title>Clostridia strains as spoilage organisms.</title>
        <authorList>
            <person name="Wambui J."/>
            <person name="Stevens M.J.A."/>
            <person name="Stephan R."/>
        </authorList>
    </citation>
    <scope>NUCLEOTIDE SEQUENCE</scope>
    <source>
        <strain evidence="2">CF009</strain>
    </source>
</reference>
<sequence>MRKLKKEASVCYETGIKILSCIYKKINSTQAIAKEVGITEAGVSKHLKIMYKAGVLRKRRDGNFINYIIERKVIDRIPMDVYQYLDN</sequence>
<name>A0AA47EIU4_9CLOT</name>
<dbReference type="EMBL" id="CP086239">
    <property type="protein sequence ID" value="WAG61003.1"/>
    <property type="molecule type" value="Genomic_DNA"/>
</dbReference>
<dbReference type="CDD" id="cd00090">
    <property type="entry name" value="HTH_ARSR"/>
    <property type="match status" value="1"/>
</dbReference>
<evidence type="ECO:0000313" key="2">
    <source>
        <dbReference type="EMBL" id="WAG61003.1"/>
    </source>
</evidence>
<accession>A0AA47EIU4</accession>
<protein>
    <submittedName>
        <fullName evidence="2">ArsR family transcriptional regulator</fullName>
    </submittedName>
</protein>
<evidence type="ECO:0000259" key="1">
    <source>
        <dbReference type="PROSITE" id="PS50987"/>
    </source>
</evidence>
<dbReference type="Pfam" id="PF01022">
    <property type="entry name" value="HTH_5"/>
    <property type="match status" value="1"/>
</dbReference>
<gene>
    <name evidence="2" type="ORF">LL038_01770</name>
</gene>
<evidence type="ECO:0000313" key="3">
    <source>
        <dbReference type="Proteomes" id="UP001164733"/>
    </source>
</evidence>
<feature type="domain" description="HTH arsR-type" evidence="1">
    <location>
        <begin position="1"/>
        <end position="87"/>
    </location>
</feature>
<dbReference type="GO" id="GO:0003700">
    <property type="term" value="F:DNA-binding transcription factor activity"/>
    <property type="evidence" value="ECO:0007669"/>
    <property type="project" value="InterPro"/>
</dbReference>